<dbReference type="PANTHER" id="PTHR31696">
    <property type="entry name" value="PROTEIN MIZU-KUSSEI 1"/>
    <property type="match status" value="1"/>
</dbReference>
<dbReference type="Gramene" id="TraesMAC5A03G02778230.1">
    <property type="protein sequence ID" value="TraesMAC5A03G02778230.1.CDS1"/>
    <property type="gene ID" value="TraesMAC5A03G02778230"/>
</dbReference>
<name>A0A3B6KRW4_WHEAT</name>
<reference evidence="2" key="1">
    <citation type="submission" date="2018-08" db="EMBL/GenBank/DDBJ databases">
        <authorList>
            <person name="Rossello M."/>
        </authorList>
    </citation>
    <scope>NUCLEOTIDE SEQUENCE [LARGE SCALE GENOMIC DNA]</scope>
    <source>
        <strain evidence="2">cv. Chinese Spring</strain>
    </source>
</reference>
<dbReference type="OrthoDB" id="702469at2759"/>
<dbReference type="Gramene" id="TraesSYM5A03G02809040.1">
    <property type="protein sequence ID" value="TraesSYM5A03G02809040.1.CDS1"/>
    <property type="gene ID" value="TraesSYM5A03G02809040"/>
</dbReference>
<dbReference type="Gramene" id="TraesCS5A03G1251900.1">
    <property type="protein sequence ID" value="TraesCS5A03G1251900.1.CDS1"/>
    <property type="gene ID" value="TraesCS5A03G1251900"/>
</dbReference>
<dbReference type="Gramene" id="TraesCS5A02G536000.1">
    <property type="protein sequence ID" value="TraesCS5A02G536000.1.cds1"/>
    <property type="gene ID" value="TraesCS5A02G536000"/>
</dbReference>
<dbReference type="Gramene" id="TraesSTA5A03G02770100.1">
    <property type="protein sequence ID" value="TraesSTA5A03G02770100.1.CDS1"/>
    <property type="gene ID" value="TraesSTA5A03G02770100"/>
</dbReference>
<evidence type="ECO:0000313" key="3">
    <source>
        <dbReference type="Proteomes" id="UP000019116"/>
    </source>
</evidence>
<dbReference type="Gramene" id="TraesLDM5A03G02782070.1">
    <property type="protein sequence ID" value="TraesLDM5A03G02782070.1.CDS1"/>
    <property type="gene ID" value="TraesLDM5A03G02782070"/>
</dbReference>
<protein>
    <submittedName>
        <fullName evidence="2">Uncharacterized protein</fullName>
    </submittedName>
</protein>
<dbReference type="GO" id="GO:0010274">
    <property type="term" value="P:hydrotropism"/>
    <property type="evidence" value="ECO:0007669"/>
    <property type="project" value="InterPro"/>
</dbReference>
<dbReference type="Pfam" id="PF04759">
    <property type="entry name" value="DUF617"/>
    <property type="match status" value="1"/>
</dbReference>
<sequence length="173" mass="18451">MHSAAFILHLLLKRALASGAGGGAAVLALAHPYSHDDRVLRKMVSAPAAHPHFLGNRAILADHAAAVTLFGHPRGRLSLAIYEDMRAPPAFLIELPMLAAGLHRGDGHGTLKLVLESNTRSARRPLLSNDEWHVLRLLRGVSMSAGVPPPPPADGSNFPDGVILPCLIRIEEC</sequence>
<dbReference type="Gramene" id="TraesNOR5A03G02803760.1">
    <property type="protein sequence ID" value="TraesNOR5A03G02803760.1.CDS1"/>
    <property type="gene ID" value="TraesNOR5A03G02803760"/>
</dbReference>
<keyword evidence="3" id="KW-1185">Reference proteome</keyword>
<feature type="signal peptide" evidence="1">
    <location>
        <begin position="1"/>
        <end position="17"/>
    </location>
</feature>
<accession>A0A3B6KRW4</accession>
<dbReference type="EnsemblPlants" id="TraesCS5A02G536000.1">
    <property type="protein sequence ID" value="TraesCS5A02G536000.1.cds1"/>
    <property type="gene ID" value="TraesCS5A02G536000"/>
</dbReference>
<evidence type="ECO:0000256" key="1">
    <source>
        <dbReference type="SAM" id="SignalP"/>
    </source>
</evidence>
<dbReference type="Gramene" id="TraesCLE_scaffold_003365_01G000700.1">
    <property type="protein sequence ID" value="TraesCLE_scaffold_003365_01G000700.1"/>
    <property type="gene ID" value="TraesCLE_scaffold_003365_01G000700"/>
</dbReference>
<reference evidence="2" key="2">
    <citation type="submission" date="2018-10" db="UniProtKB">
        <authorList>
            <consortium name="EnsemblPlants"/>
        </authorList>
    </citation>
    <scope>IDENTIFICATION</scope>
</reference>
<dbReference type="Proteomes" id="UP000019116">
    <property type="component" value="Chromosome 5A"/>
</dbReference>
<dbReference type="Gramene" id="TraesARI5A03G02821110.1">
    <property type="protein sequence ID" value="TraesARI5A03G02821110.1.CDS1"/>
    <property type="gene ID" value="TraesARI5A03G02821110"/>
</dbReference>
<organism evidence="2">
    <name type="scientific">Triticum aestivum</name>
    <name type="common">Wheat</name>
    <dbReference type="NCBI Taxonomy" id="4565"/>
    <lineage>
        <taxon>Eukaryota</taxon>
        <taxon>Viridiplantae</taxon>
        <taxon>Streptophyta</taxon>
        <taxon>Embryophyta</taxon>
        <taxon>Tracheophyta</taxon>
        <taxon>Spermatophyta</taxon>
        <taxon>Magnoliopsida</taxon>
        <taxon>Liliopsida</taxon>
        <taxon>Poales</taxon>
        <taxon>Poaceae</taxon>
        <taxon>BOP clade</taxon>
        <taxon>Pooideae</taxon>
        <taxon>Triticodae</taxon>
        <taxon>Triticeae</taxon>
        <taxon>Triticinae</taxon>
        <taxon>Triticum</taxon>
    </lineage>
</organism>
<dbReference type="Gramene" id="TraesROB_scaffold_167144_01G000100.1">
    <property type="protein sequence ID" value="TraesROB_scaffold_167144_01G000100.1"/>
    <property type="gene ID" value="TraesROB_scaffold_167144_01G000100"/>
</dbReference>
<dbReference type="Gramene" id="TraesCAD_scaffold_018584_01G000300.1">
    <property type="protein sequence ID" value="TraesCAD_scaffold_018584_01G000300.1"/>
    <property type="gene ID" value="TraesCAD_scaffold_018584_01G000300"/>
</dbReference>
<dbReference type="InterPro" id="IPR006460">
    <property type="entry name" value="MIZ1-like_pln"/>
</dbReference>
<dbReference type="AlphaFoldDB" id="A0A3B6KRW4"/>
<proteinExistence type="predicted"/>
<feature type="chain" id="PRO_5043176841" evidence="1">
    <location>
        <begin position="18"/>
        <end position="173"/>
    </location>
</feature>
<dbReference type="Gramene" id="TraesLAC5A03G02735110.1">
    <property type="protein sequence ID" value="TraesLAC5A03G02735110.1.CDS1"/>
    <property type="gene ID" value="TraesLAC5A03G02735110"/>
</dbReference>
<keyword evidence="1" id="KW-0732">Signal</keyword>
<evidence type="ECO:0000313" key="2">
    <source>
        <dbReference type="EnsemblPlants" id="TraesCS5A02G536000.1.cds1"/>
    </source>
</evidence>
<dbReference type="PANTHER" id="PTHR31696:SF62">
    <property type="entry name" value="OS08G0476600 PROTEIN"/>
    <property type="match status" value="1"/>
</dbReference>